<organism evidence="3 4">
    <name type="scientific">Effusibacillus consociatus</name>
    <dbReference type="NCBI Taxonomy" id="1117041"/>
    <lineage>
        <taxon>Bacteria</taxon>
        <taxon>Bacillati</taxon>
        <taxon>Bacillota</taxon>
        <taxon>Bacilli</taxon>
        <taxon>Bacillales</taxon>
        <taxon>Alicyclobacillaceae</taxon>
        <taxon>Effusibacillus</taxon>
    </lineage>
</organism>
<comment type="caution">
    <text evidence="3">The sequence shown here is derived from an EMBL/GenBank/DDBJ whole genome shotgun (WGS) entry which is preliminary data.</text>
</comment>
<dbReference type="InterPro" id="IPR038756">
    <property type="entry name" value="CheX-like"/>
</dbReference>
<feature type="domain" description="Chemotaxis phosphatase CheX-like" evidence="2">
    <location>
        <begin position="45"/>
        <end position="132"/>
    </location>
</feature>
<evidence type="ECO:0000313" key="3">
    <source>
        <dbReference type="EMBL" id="MFC4767517.1"/>
    </source>
</evidence>
<gene>
    <name evidence="3" type="ORF">ACFO8Q_09095</name>
</gene>
<dbReference type="InterPro" id="IPR028051">
    <property type="entry name" value="CheX-like_dom"/>
</dbReference>
<dbReference type="Pfam" id="PF13690">
    <property type="entry name" value="CheX"/>
    <property type="match status" value="1"/>
</dbReference>
<dbReference type="RefSeq" id="WP_380025440.1">
    <property type="nucleotide sequence ID" value="NZ_JBHSHC010000065.1"/>
</dbReference>
<evidence type="ECO:0000256" key="1">
    <source>
        <dbReference type="ARBA" id="ARBA00022500"/>
    </source>
</evidence>
<evidence type="ECO:0000259" key="2">
    <source>
        <dbReference type="Pfam" id="PF13690"/>
    </source>
</evidence>
<dbReference type="CDD" id="cd17906">
    <property type="entry name" value="CheX"/>
    <property type="match status" value="1"/>
</dbReference>
<dbReference type="EMBL" id="JBHSHC010000065">
    <property type="protein sequence ID" value="MFC4767517.1"/>
    <property type="molecule type" value="Genomic_DNA"/>
</dbReference>
<dbReference type="InterPro" id="IPR028976">
    <property type="entry name" value="CheC-like_sf"/>
</dbReference>
<proteinExistence type="predicted"/>
<dbReference type="PANTHER" id="PTHR39452">
    <property type="entry name" value="CHEY-P PHOSPHATASE CHEX"/>
    <property type="match status" value="1"/>
</dbReference>
<dbReference type="SUPFAM" id="SSF103039">
    <property type="entry name" value="CheC-like"/>
    <property type="match status" value="1"/>
</dbReference>
<accession>A0ABV9Q4C1</accession>
<dbReference type="Proteomes" id="UP001596002">
    <property type="component" value="Unassembled WGS sequence"/>
</dbReference>
<sequence length="151" mass="15929">MGVQIINPFMQSAKNVLEQMTSIPAVPGTISPSHTELHDSHLWILIDLKGEVDGSVAFGFVPDTALKIASAMMGGFHLEQLDALSQSAISELANMISGNACSLLSQEGVTVDISPPRLVFGESVNAQKSTAVAVPLSLQEMGVMEVKLLIA</sequence>
<dbReference type="Gene3D" id="3.40.1550.10">
    <property type="entry name" value="CheC-like"/>
    <property type="match status" value="1"/>
</dbReference>
<dbReference type="PANTHER" id="PTHR39452:SF1">
    <property type="entry name" value="CHEY-P PHOSPHATASE CHEX"/>
    <property type="match status" value="1"/>
</dbReference>
<keyword evidence="4" id="KW-1185">Reference proteome</keyword>
<keyword evidence="1" id="KW-0145">Chemotaxis</keyword>
<reference evidence="4" key="1">
    <citation type="journal article" date="2019" name="Int. J. Syst. Evol. Microbiol.">
        <title>The Global Catalogue of Microorganisms (GCM) 10K type strain sequencing project: providing services to taxonomists for standard genome sequencing and annotation.</title>
        <authorList>
            <consortium name="The Broad Institute Genomics Platform"/>
            <consortium name="The Broad Institute Genome Sequencing Center for Infectious Disease"/>
            <person name="Wu L."/>
            <person name="Ma J."/>
        </authorList>
    </citation>
    <scope>NUCLEOTIDE SEQUENCE [LARGE SCALE GENOMIC DNA]</scope>
    <source>
        <strain evidence="4">WYCCWR 12678</strain>
    </source>
</reference>
<evidence type="ECO:0000313" key="4">
    <source>
        <dbReference type="Proteomes" id="UP001596002"/>
    </source>
</evidence>
<name>A0ABV9Q4C1_9BACL</name>
<protein>
    <submittedName>
        <fullName evidence="3">Chemotaxis protein CheX</fullName>
    </submittedName>
</protein>